<dbReference type="InterPro" id="IPR036188">
    <property type="entry name" value="FAD/NAD-bd_sf"/>
</dbReference>
<organism evidence="4 5">
    <name type="scientific">Saccharothrix variisporea</name>
    <dbReference type="NCBI Taxonomy" id="543527"/>
    <lineage>
        <taxon>Bacteria</taxon>
        <taxon>Bacillati</taxon>
        <taxon>Actinomycetota</taxon>
        <taxon>Actinomycetes</taxon>
        <taxon>Pseudonocardiales</taxon>
        <taxon>Pseudonocardiaceae</taxon>
        <taxon>Saccharothrix</taxon>
    </lineage>
</organism>
<dbReference type="InterPro" id="IPR002938">
    <property type="entry name" value="FAD-bd"/>
</dbReference>
<keyword evidence="2" id="KW-0503">Monooxygenase</keyword>
<dbReference type="RefSeq" id="WP_121218083.1">
    <property type="nucleotide sequence ID" value="NZ_JBIUBA010000023.1"/>
</dbReference>
<comment type="caution">
    <text evidence="4">The sequence shown here is derived from an EMBL/GenBank/DDBJ whole genome shotgun (WGS) entry which is preliminary data.</text>
</comment>
<dbReference type="PANTHER" id="PTHR13789:SF309">
    <property type="entry name" value="PUTATIVE (AFU_ORTHOLOGUE AFUA_6G14510)-RELATED"/>
    <property type="match status" value="1"/>
</dbReference>
<dbReference type="AlphaFoldDB" id="A0A495X396"/>
<proteinExistence type="predicted"/>
<dbReference type="Proteomes" id="UP000272729">
    <property type="component" value="Unassembled WGS sequence"/>
</dbReference>
<sequence length="376" mass="40125">MRVLVVGGGVAGSAVAIALREVADVTVVEARPDPAGDVGSFVSLAVNGLRGLDALGCLDDVRSRGFAVDRQLMWSASGKLLADVPRGRREEDTLRGVTIMRGQLVDALRDAATRAGAALVTGERLVDLESVDADLVVGADGLWSTTRRLLDPTAPQPRYAGLYTVCGVAEGVDVPPGTFNMTFASAGAFLHVAAPNGETWWAAQVADPVEPDRTADTDWLARVAGLYRGEATPFRIIAATTRLHPTTVMHTLAPVPTRHTDRAVLIGDAAHPVGAGQGASMAVEDALALARHLKSAPIPTALAAYDAERLPRITRLLKAADDNRDRKTSGPVKRWAQTTAMKLFFRHFYPRATAWLYAYDPGDHPPVAALLRTERH</sequence>
<name>A0A495X396_9PSEU</name>
<evidence type="ECO:0000313" key="5">
    <source>
        <dbReference type="Proteomes" id="UP000272729"/>
    </source>
</evidence>
<dbReference type="Pfam" id="PF01494">
    <property type="entry name" value="FAD_binding_3"/>
    <property type="match status" value="1"/>
</dbReference>
<protein>
    <submittedName>
        <fullName evidence="4">2-polyprenyl-6-methoxyphenol hydroxylase-like FAD-dependent oxidoreductase</fullName>
    </submittedName>
</protein>
<keyword evidence="1" id="KW-0560">Oxidoreductase</keyword>
<dbReference type="SUPFAM" id="SSF51905">
    <property type="entry name" value="FAD/NAD(P)-binding domain"/>
    <property type="match status" value="1"/>
</dbReference>
<evidence type="ECO:0000259" key="3">
    <source>
        <dbReference type="Pfam" id="PF01494"/>
    </source>
</evidence>
<evidence type="ECO:0000313" key="4">
    <source>
        <dbReference type="EMBL" id="RKT67644.1"/>
    </source>
</evidence>
<dbReference type="EMBL" id="RBXR01000001">
    <property type="protein sequence ID" value="RKT67644.1"/>
    <property type="molecule type" value="Genomic_DNA"/>
</dbReference>
<dbReference type="GO" id="GO:0071949">
    <property type="term" value="F:FAD binding"/>
    <property type="evidence" value="ECO:0007669"/>
    <property type="project" value="InterPro"/>
</dbReference>
<dbReference type="GO" id="GO:0004497">
    <property type="term" value="F:monooxygenase activity"/>
    <property type="evidence" value="ECO:0007669"/>
    <property type="project" value="UniProtKB-KW"/>
</dbReference>
<keyword evidence="5" id="KW-1185">Reference proteome</keyword>
<evidence type="ECO:0000256" key="2">
    <source>
        <dbReference type="ARBA" id="ARBA00023033"/>
    </source>
</evidence>
<evidence type="ECO:0000256" key="1">
    <source>
        <dbReference type="ARBA" id="ARBA00023002"/>
    </source>
</evidence>
<dbReference type="Gene3D" id="3.50.50.60">
    <property type="entry name" value="FAD/NAD(P)-binding domain"/>
    <property type="match status" value="1"/>
</dbReference>
<reference evidence="4 5" key="1">
    <citation type="submission" date="2018-10" db="EMBL/GenBank/DDBJ databases">
        <title>Sequencing the genomes of 1000 actinobacteria strains.</title>
        <authorList>
            <person name="Klenk H.-P."/>
        </authorList>
    </citation>
    <scope>NUCLEOTIDE SEQUENCE [LARGE SCALE GENOMIC DNA]</scope>
    <source>
        <strain evidence="4 5">DSM 43911</strain>
    </source>
</reference>
<dbReference type="InterPro" id="IPR050493">
    <property type="entry name" value="FAD-dep_Monooxygenase_BioMet"/>
</dbReference>
<dbReference type="PANTHER" id="PTHR13789">
    <property type="entry name" value="MONOOXYGENASE"/>
    <property type="match status" value="1"/>
</dbReference>
<accession>A0A495X396</accession>
<dbReference type="PRINTS" id="PR00420">
    <property type="entry name" value="RNGMNOXGNASE"/>
</dbReference>
<dbReference type="OrthoDB" id="9782160at2"/>
<feature type="domain" description="FAD-binding" evidence="3">
    <location>
        <begin position="2"/>
        <end position="319"/>
    </location>
</feature>
<gene>
    <name evidence="4" type="ORF">DFJ66_0820</name>
</gene>